<accession>A0A9N7YKG1</accession>
<feature type="compositionally biased region" description="Basic and acidic residues" evidence="3">
    <location>
        <begin position="567"/>
        <end position="587"/>
    </location>
</feature>
<dbReference type="GO" id="GO:0005975">
    <property type="term" value="P:carbohydrate metabolic process"/>
    <property type="evidence" value="ECO:0007669"/>
    <property type="project" value="InterPro"/>
</dbReference>
<feature type="region of interest" description="Disordered" evidence="3">
    <location>
        <begin position="485"/>
        <end position="536"/>
    </location>
</feature>
<protein>
    <recommendedName>
        <fullName evidence="4">GH18 domain-containing protein</fullName>
    </recommendedName>
</protein>
<feature type="compositionally biased region" description="Low complexity" evidence="3">
    <location>
        <begin position="614"/>
        <end position="629"/>
    </location>
</feature>
<dbReference type="GO" id="GO:0008061">
    <property type="term" value="F:chitin binding"/>
    <property type="evidence" value="ECO:0007669"/>
    <property type="project" value="InterPro"/>
</dbReference>
<feature type="non-terminal residue" evidence="5">
    <location>
        <position position="1"/>
    </location>
</feature>
<dbReference type="SUPFAM" id="SSF51445">
    <property type="entry name" value="(Trans)glycosidases"/>
    <property type="match status" value="1"/>
</dbReference>
<dbReference type="AlphaFoldDB" id="A0A9N7YKG1"/>
<dbReference type="InterPro" id="IPR017853">
    <property type="entry name" value="GH"/>
</dbReference>
<gene>
    <name evidence="5" type="ORF">PLEPLA_LOCUS22915</name>
</gene>
<proteinExistence type="predicted"/>
<keyword evidence="1" id="KW-0732">Signal</keyword>
<comment type="caution">
    <text evidence="5">The sequence shown here is derived from an EMBL/GenBank/DDBJ whole genome shotgun (WGS) entry which is preliminary data.</text>
</comment>
<feature type="region of interest" description="Disordered" evidence="3">
    <location>
        <begin position="410"/>
        <end position="429"/>
    </location>
</feature>
<keyword evidence="2" id="KW-1015">Disulfide bond</keyword>
<name>A0A9N7YKG1_PLEPL</name>
<evidence type="ECO:0000313" key="5">
    <source>
        <dbReference type="EMBL" id="CAB1434806.1"/>
    </source>
</evidence>
<dbReference type="CDD" id="cd02872">
    <property type="entry name" value="GH18_chitolectin_chitotriosidase"/>
    <property type="match status" value="1"/>
</dbReference>
<dbReference type="Pfam" id="PF00704">
    <property type="entry name" value="Glyco_hydro_18"/>
    <property type="match status" value="1"/>
</dbReference>
<dbReference type="InterPro" id="IPR001223">
    <property type="entry name" value="Glyco_hydro18_cat"/>
</dbReference>
<dbReference type="PANTHER" id="PTHR11177:SF379">
    <property type="entry name" value="CHITINASE"/>
    <property type="match status" value="1"/>
</dbReference>
<dbReference type="PANTHER" id="PTHR11177">
    <property type="entry name" value="CHITINASE"/>
    <property type="match status" value="1"/>
</dbReference>
<dbReference type="InterPro" id="IPR011583">
    <property type="entry name" value="Chitinase_II/V-like_cat"/>
</dbReference>
<reference evidence="5" key="1">
    <citation type="submission" date="2020-03" db="EMBL/GenBank/DDBJ databases">
        <authorList>
            <person name="Weist P."/>
        </authorList>
    </citation>
    <scope>NUCLEOTIDE SEQUENCE</scope>
</reference>
<dbReference type="PROSITE" id="PS51910">
    <property type="entry name" value="GH18_2"/>
    <property type="match status" value="1"/>
</dbReference>
<dbReference type="SMART" id="SM00636">
    <property type="entry name" value="Glyco_18"/>
    <property type="match status" value="1"/>
</dbReference>
<feature type="region of interest" description="Disordered" evidence="3">
    <location>
        <begin position="867"/>
        <end position="904"/>
    </location>
</feature>
<dbReference type="FunFam" id="3.10.50.10:FF:000001">
    <property type="entry name" value="Chitinase 3-like 1"/>
    <property type="match status" value="1"/>
</dbReference>
<evidence type="ECO:0000259" key="4">
    <source>
        <dbReference type="PROSITE" id="PS51910"/>
    </source>
</evidence>
<dbReference type="GO" id="GO:0005576">
    <property type="term" value="C:extracellular region"/>
    <property type="evidence" value="ECO:0007669"/>
    <property type="project" value="TreeGrafter"/>
</dbReference>
<dbReference type="EMBL" id="CADEAL010001699">
    <property type="protein sequence ID" value="CAB1434806.1"/>
    <property type="molecule type" value="Genomic_DNA"/>
</dbReference>
<dbReference type="FunFam" id="3.20.20.80:FF:000007">
    <property type="entry name" value="Acidic mammalian chitinase"/>
    <property type="match status" value="1"/>
</dbReference>
<dbReference type="Proteomes" id="UP001153269">
    <property type="component" value="Unassembled WGS sequence"/>
</dbReference>
<organism evidence="5 6">
    <name type="scientific">Pleuronectes platessa</name>
    <name type="common">European plaice</name>
    <dbReference type="NCBI Taxonomy" id="8262"/>
    <lineage>
        <taxon>Eukaryota</taxon>
        <taxon>Metazoa</taxon>
        <taxon>Chordata</taxon>
        <taxon>Craniata</taxon>
        <taxon>Vertebrata</taxon>
        <taxon>Euteleostomi</taxon>
        <taxon>Actinopterygii</taxon>
        <taxon>Neopterygii</taxon>
        <taxon>Teleostei</taxon>
        <taxon>Neoteleostei</taxon>
        <taxon>Acanthomorphata</taxon>
        <taxon>Carangaria</taxon>
        <taxon>Pleuronectiformes</taxon>
        <taxon>Pleuronectoidei</taxon>
        <taxon>Pleuronectidae</taxon>
        <taxon>Pleuronectes</taxon>
    </lineage>
</organism>
<evidence type="ECO:0000256" key="2">
    <source>
        <dbReference type="ARBA" id="ARBA00023157"/>
    </source>
</evidence>
<sequence length="1019" mass="110782">MLPLWTLYPLTRPRVVHHEQADSTCRSLSFPWQCGVICQTGVFFTNWSQYRNGNGKFMPSDVDPNLCTHLIYAFGGINGSNELVTIEWNDEQLYKSFNGLKQRNPALKTLLAVGGWNFGTQKFTTMVSTQANRNIFIQSSIKLLRKYGFDGLDLGWEYPASRESPPEDRQRFTLLCKELLEAYEAERTAAGKPRLLITAAVPAGKGTIDKGYEIAELAKYLDLINVMTYDFHGTWETVTGHNSPLFKGSQDTGDNVYLNTDFAMKYWRDKGTPVEKLNMGFATYGRTFRLSSQSSVVGAPTSGPASAGAFTREAGFWSYYEICPFLQGASVQLIEDQKVPYAIKNNEWVGYDNKESFETKVRYLKENRFGGAFVWALDLDDFHGQFCRQGNYTLINYLRSLLASDLPPLPATETPQTQVTPTKDPPYVTPHPRPTIPTIPTSPSTPDNFCATKPGGIYAKPDAPVRLVASVTFGTRLAFGGPRSLQQRSAVGGGGRSSNPYYGTRLAFGGPRSLQQRSAVGGRGERTNLAPVKPARRHHPPAVVLYAGSDGVFWGPPNLKGFPLADCGRERGGIHSRSRDQHAHRDQPPTVPTGSQSPAPRRRLPADVSRSPTSVVLSAASAPAPAPVAAPRRRLSADVLRVSASEILAVPAPHPAPVPAPRRRLSADVLCLSASEILTVPAPHPAPVPAPRRRLSADVLRVSASEILAVPAPHPAPVPAPRRRLSADVLCLSASEILPVPAPHPAPVPAPRRRLSADVLGLSASEILKVPARNPAPVPAPRRGLSADVLCVSASEILAVPALHPAPVPAPVPAPRRRLSADDPCVSASEILAVPAPVLAPRPGLRSELLPSAPDWSSGHLLEELPCWAPDPPSEPQNSALVRPRRRPPEPLRSAPKRPRSRRVETMYFVPDRPPGRPPEEPPCCVPVRPRGRPPETLCQVPSVREPGHVPESLLRFPPPPSRFGARYGPSGIRSLRGVYLLLEFIVQLSLRRLLTDAPSPGGPLADGRAMALLPGLML</sequence>
<dbReference type="InterPro" id="IPR050314">
    <property type="entry name" value="Glycosyl_Hydrlase_18"/>
</dbReference>
<evidence type="ECO:0000313" key="6">
    <source>
        <dbReference type="Proteomes" id="UP001153269"/>
    </source>
</evidence>
<evidence type="ECO:0000256" key="1">
    <source>
        <dbReference type="ARBA" id="ARBA00022729"/>
    </source>
</evidence>
<feature type="domain" description="GH18" evidence="4">
    <location>
        <begin position="38"/>
        <end position="405"/>
    </location>
</feature>
<dbReference type="Gene3D" id="3.10.50.10">
    <property type="match status" value="1"/>
</dbReference>
<dbReference type="Gene3D" id="3.20.20.80">
    <property type="entry name" value="Glycosidases"/>
    <property type="match status" value="1"/>
</dbReference>
<keyword evidence="6" id="KW-1185">Reference proteome</keyword>
<dbReference type="InterPro" id="IPR029070">
    <property type="entry name" value="Chitinase_insertion_sf"/>
</dbReference>
<dbReference type="SUPFAM" id="SSF54556">
    <property type="entry name" value="Chitinase insertion domain"/>
    <property type="match status" value="1"/>
</dbReference>
<evidence type="ECO:0000256" key="3">
    <source>
        <dbReference type="SAM" id="MobiDB-lite"/>
    </source>
</evidence>
<feature type="region of interest" description="Disordered" evidence="3">
    <location>
        <begin position="565"/>
        <end position="629"/>
    </location>
</feature>